<dbReference type="InterPro" id="IPR036983">
    <property type="entry name" value="AIM24_sf"/>
</dbReference>
<dbReference type="EMBL" id="CP042914">
    <property type="protein sequence ID" value="QEG38845.1"/>
    <property type="molecule type" value="Genomic_DNA"/>
</dbReference>
<keyword evidence="2" id="KW-1185">Reference proteome</keyword>
<protein>
    <recommendedName>
        <fullName evidence="3">AIM24 family protein</fullName>
    </recommendedName>
</protein>
<dbReference type="InterPro" id="IPR016031">
    <property type="entry name" value="Trp_RNA-bd_attenuator-like_dom"/>
</dbReference>
<organism evidence="1 2">
    <name type="scientific">Roseimaritima ulvae</name>
    <dbReference type="NCBI Taxonomy" id="980254"/>
    <lineage>
        <taxon>Bacteria</taxon>
        <taxon>Pseudomonadati</taxon>
        <taxon>Planctomycetota</taxon>
        <taxon>Planctomycetia</taxon>
        <taxon>Pirellulales</taxon>
        <taxon>Pirellulaceae</taxon>
        <taxon>Roseimaritima</taxon>
    </lineage>
</organism>
<gene>
    <name evidence="1" type="ORF">UC8_08030</name>
</gene>
<dbReference type="SUPFAM" id="SSF51219">
    <property type="entry name" value="TRAP-like"/>
    <property type="match status" value="1"/>
</dbReference>
<dbReference type="InterPro" id="IPR002838">
    <property type="entry name" value="AIM24"/>
</dbReference>
<dbReference type="PANTHER" id="PTHR38074">
    <property type="entry name" value="ALTERED INHERITANCE OF MITOCHONDRIA PROTEIN 24, MITOCHONDRIAL"/>
    <property type="match status" value="1"/>
</dbReference>
<dbReference type="PANTHER" id="PTHR38074:SF1">
    <property type="entry name" value="ALTERED INHERITANCE OF MITOCHONDRIA PROTEIN 24, MITOCHONDRIAL"/>
    <property type="match status" value="1"/>
</dbReference>
<dbReference type="Proteomes" id="UP000325286">
    <property type="component" value="Chromosome"/>
</dbReference>
<evidence type="ECO:0000313" key="2">
    <source>
        <dbReference type="Proteomes" id="UP000325286"/>
    </source>
</evidence>
<sequence>MTNYTLEEFVTSNQQDAAKTDYFQLENDRMLEVNLNGEVWTKTGSMVAYVGQIKFEREKILERGIGNLLKKTVTGEGARLTRAIGQGRLYLADEGKTIQILKLENQSIYVNGNDLLAFEPTLSWDIKMMRKMAALMSGGLFNVLVQGTGLVAITSHFEPLALMVRPGQPVRTDPNATICWSGNLQPEFKTDVSLKTFFGRGSGESIQMEFNGDGFVVIQPYEEVVFQNTGASG</sequence>
<dbReference type="Gene3D" id="3.60.160.10">
    <property type="entry name" value="Mitochondrial biogenesis AIM24"/>
    <property type="match status" value="1"/>
</dbReference>
<dbReference type="RefSeq" id="WP_068140358.1">
    <property type="nucleotide sequence ID" value="NZ_CP042914.1"/>
</dbReference>
<evidence type="ECO:0008006" key="3">
    <source>
        <dbReference type="Google" id="ProtNLM"/>
    </source>
</evidence>
<reference evidence="1 2" key="1">
    <citation type="submission" date="2019-08" db="EMBL/GenBank/DDBJ databases">
        <title>Deep-cultivation of Planctomycetes and their phenomic and genomic characterization uncovers novel biology.</title>
        <authorList>
            <person name="Wiegand S."/>
            <person name="Jogler M."/>
            <person name="Boedeker C."/>
            <person name="Pinto D."/>
            <person name="Vollmers J."/>
            <person name="Rivas-Marin E."/>
            <person name="Kohn T."/>
            <person name="Peeters S.H."/>
            <person name="Heuer A."/>
            <person name="Rast P."/>
            <person name="Oberbeckmann S."/>
            <person name="Bunk B."/>
            <person name="Jeske O."/>
            <person name="Meyerdierks A."/>
            <person name="Storesund J.E."/>
            <person name="Kallscheuer N."/>
            <person name="Luecker S."/>
            <person name="Lage O.M."/>
            <person name="Pohl T."/>
            <person name="Merkel B.J."/>
            <person name="Hornburger P."/>
            <person name="Mueller R.-W."/>
            <person name="Bruemmer F."/>
            <person name="Labrenz M."/>
            <person name="Spormann A.M."/>
            <person name="Op den Camp H."/>
            <person name="Overmann J."/>
            <person name="Amann R."/>
            <person name="Jetten M.S.M."/>
            <person name="Mascher T."/>
            <person name="Medema M.H."/>
            <person name="Devos D.P."/>
            <person name="Kaster A.-K."/>
            <person name="Ovreas L."/>
            <person name="Rohde M."/>
            <person name="Galperin M.Y."/>
            <person name="Jogler C."/>
        </authorList>
    </citation>
    <scope>NUCLEOTIDE SEQUENCE [LARGE SCALE GENOMIC DNA]</scope>
    <source>
        <strain evidence="1 2">UC8</strain>
    </source>
</reference>
<dbReference type="OrthoDB" id="8707822at2"/>
<evidence type="ECO:0000313" key="1">
    <source>
        <dbReference type="EMBL" id="QEG38845.1"/>
    </source>
</evidence>
<dbReference type="AlphaFoldDB" id="A0A5B9QMY8"/>
<accession>A0A5B9QMY8</accession>
<dbReference type="KEGG" id="rul:UC8_08030"/>
<name>A0A5B9QMY8_9BACT</name>
<proteinExistence type="predicted"/>
<dbReference type="Pfam" id="PF01987">
    <property type="entry name" value="AIM24"/>
    <property type="match status" value="1"/>
</dbReference>